<proteinExistence type="predicted"/>
<dbReference type="InterPro" id="IPR018691">
    <property type="entry name" value="DUF2188"/>
</dbReference>
<evidence type="ECO:0000256" key="1">
    <source>
        <dbReference type="SAM" id="MobiDB-lite"/>
    </source>
</evidence>
<accession>A0ABS5TFW0</accession>
<keyword evidence="3" id="KW-1185">Reference proteome</keyword>
<evidence type="ECO:0000313" key="3">
    <source>
        <dbReference type="Proteomes" id="UP001197247"/>
    </source>
</evidence>
<gene>
    <name evidence="2" type="ORF">KIH74_09075</name>
</gene>
<sequence length="74" mass="8272">MPKGDVETYHQDGNWHSRIEGQTAPFATGGTKDEQVGQGRDRARADRVEHIVKDQNGQITEKHTYGDDPRDIPG</sequence>
<organism evidence="2 3">
    <name type="scientific">Kineosporia corallincola</name>
    <dbReference type="NCBI Taxonomy" id="2835133"/>
    <lineage>
        <taxon>Bacteria</taxon>
        <taxon>Bacillati</taxon>
        <taxon>Actinomycetota</taxon>
        <taxon>Actinomycetes</taxon>
        <taxon>Kineosporiales</taxon>
        <taxon>Kineosporiaceae</taxon>
        <taxon>Kineosporia</taxon>
    </lineage>
</organism>
<feature type="region of interest" description="Disordered" evidence="1">
    <location>
        <begin position="1"/>
        <end position="42"/>
    </location>
</feature>
<dbReference type="Proteomes" id="UP001197247">
    <property type="component" value="Unassembled WGS sequence"/>
</dbReference>
<dbReference type="RefSeq" id="WP_214155366.1">
    <property type="nucleotide sequence ID" value="NZ_JAHBAY010000003.1"/>
</dbReference>
<evidence type="ECO:0000313" key="2">
    <source>
        <dbReference type="EMBL" id="MBT0769076.1"/>
    </source>
</evidence>
<name>A0ABS5TFW0_9ACTN</name>
<protein>
    <submittedName>
        <fullName evidence="2">DUF2188 domain-containing protein</fullName>
    </submittedName>
</protein>
<comment type="caution">
    <text evidence="2">The sequence shown here is derived from an EMBL/GenBank/DDBJ whole genome shotgun (WGS) entry which is preliminary data.</text>
</comment>
<dbReference type="Pfam" id="PF09954">
    <property type="entry name" value="DUF2188"/>
    <property type="match status" value="1"/>
</dbReference>
<feature type="compositionally biased region" description="Basic and acidic residues" evidence="1">
    <location>
        <begin position="31"/>
        <end position="42"/>
    </location>
</feature>
<feature type="compositionally biased region" description="Basic and acidic residues" evidence="1">
    <location>
        <begin position="1"/>
        <end position="19"/>
    </location>
</feature>
<reference evidence="2 3" key="1">
    <citation type="submission" date="2021-05" db="EMBL/GenBank/DDBJ databases">
        <title>Kineosporia and Streptomyces sp. nov. two new marine actinobacteria isolated from Coral.</title>
        <authorList>
            <person name="Buangrab K."/>
            <person name="Sutthacheep M."/>
            <person name="Yeemin T."/>
            <person name="Harunari E."/>
            <person name="Igarashi Y."/>
            <person name="Kanchanasin P."/>
            <person name="Tanasupawat S."/>
            <person name="Phongsopitanun W."/>
        </authorList>
    </citation>
    <scope>NUCLEOTIDE SEQUENCE [LARGE SCALE GENOMIC DNA]</scope>
    <source>
        <strain evidence="2 3">J2-2</strain>
    </source>
</reference>
<dbReference type="EMBL" id="JAHBAY010000003">
    <property type="protein sequence ID" value="MBT0769076.1"/>
    <property type="molecule type" value="Genomic_DNA"/>
</dbReference>